<protein>
    <recommendedName>
        <fullName evidence="3">Lipoprotein</fullName>
    </recommendedName>
</protein>
<reference evidence="1" key="1">
    <citation type="submission" date="2021-11" db="EMBL/GenBank/DDBJ databases">
        <authorList>
            <person name="Rodrigo-Torres L."/>
            <person name="Arahal R. D."/>
            <person name="Lucena T."/>
        </authorList>
    </citation>
    <scope>NUCLEOTIDE SEQUENCE</scope>
    <source>
        <strain evidence="1">CECT 7928</strain>
    </source>
</reference>
<keyword evidence="2" id="KW-1185">Reference proteome</keyword>
<dbReference type="EMBL" id="CAKLDM010000002">
    <property type="protein sequence ID" value="CAH0540533.1"/>
    <property type="molecule type" value="Genomic_DNA"/>
</dbReference>
<gene>
    <name evidence="1" type="ORF">VMF7928_02933</name>
</gene>
<accession>A0ABN8E4U0</accession>
<dbReference type="Proteomes" id="UP000838748">
    <property type="component" value="Unassembled WGS sequence"/>
</dbReference>
<sequence length="153" mass="16384">MVNFIERKILSTSVLLLCVTACGGGGGSEGTSAASPTGNSERTQSEIEAMASLALASHSPSEDFNFSTQRQVNFQFDFTSLQSFTQLSIYIQDGDEPASLLEQVEISNSSHYNTSLSVPTYFNSVLVVLNNNTSVPYSVAIDSANVAVYTFSD</sequence>
<proteinExistence type="predicted"/>
<organism evidence="1 2">
    <name type="scientific">Vibrio marisflavi CECT 7928</name>
    <dbReference type="NCBI Taxonomy" id="634439"/>
    <lineage>
        <taxon>Bacteria</taxon>
        <taxon>Pseudomonadati</taxon>
        <taxon>Pseudomonadota</taxon>
        <taxon>Gammaproteobacteria</taxon>
        <taxon>Vibrionales</taxon>
        <taxon>Vibrionaceae</taxon>
        <taxon>Vibrio</taxon>
    </lineage>
</organism>
<evidence type="ECO:0000313" key="2">
    <source>
        <dbReference type="Proteomes" id="UP000838748"/>
    </source>
</evidence>
<evidence type="ECO:0000313" key="1">
    <source>
        <dbReference type="EMBL" id="CAH0540533.1"/>
    </source>
</evidence>
<dbReference type="RefSeq" id="WP_237362447.1">
    <property type="nucleotide sequence ID" value="NZ_CAKLDM010000002.1"/>
</dbReference>
<evidence type="ECO:0008006" key="3">
    <source>
        <dbReference type="Google" id="ProtNLM"/>
    </source>
</evidence>
<name>A0ABN8E4U0_9VIBR</name>
<comment type="caution">
    <text evidence="1">The sequence shown here is derived from an EMBL/GenBank/DDBJ whole genome shotgun (WGS) entry which is preliminary data.</text>
</comment>